<sequence>MSRSVAAFLERQAALFLSGDLETYARSFAFPAPGFLPGAPLVMRRPEDLITPLARLRETALAAGLLHVEARVSAVELPRNGRLRVWWRPVFHYPGGADFGLRDTVYYLSRDRFGGLRIELAECGLGLTEDAA</sequence>
<protein>
    <recommendedName>
        <fullName evidence="3">SnoaL-like domain protein</fullName>
    </recommendedName>
</protein>
<evidence type="ECO:0000313" key="2">
    <source>
        <dbReference type="Proteomes" id="UP000015346"/>
    </source>
</evidence>
<accession>S9S6Y9</accession>
<gene>
    <name evidence="1" type="ORF">ruthe_01539</name>
</gene>
<comment type="caution">
    <text evidence="1">The sequence shown here is derived from an EMBL/GenBank/DDBJ whole genome shotgun (WGS) entry which is preliminary data.</text>
</comment>
<evidence type="ECO:0008006" key="3">
    <source>
        <dbReference type="Google" id="ProtNLM"/>
    </source>
</evidence>
<dbReference type="Proteomes" id="UP000015346">
    <property type="component" value="Unassembled WGS sequence"/>
</dbReference>
<keyword evidence="2" id="KW-1185">Reference proteome</keyword>
<dbReference type="EMBL" id="AOLV01000011">
    <property type="protein sequence ID" value="EPX85965.1"/>
    <property type="molecule type" value="Genomic_DNA"/>
</dbReference>
<organism evidence="1 2">
    <name type="scientific">Rubellimicrobium thermophilum DSM 16684</name>
    <dbReference type="NCBI Taxonomy" id="1123069"/>
    <lineage>
        <taxon>Bacteria</taxon>
        <taxon>Pseudomonadati</taxon>
        <taxon>Pseudomonadota</taxon>
        <taxon>Alphaproteobacteria</taxon>
        <taxon>Rhodobacterales</taxon>
        <taxon>Roseobacteraceae</taxon>
        <taxon>Rubellimicrobium</taxon>
    </lineage>
</organism>
<proteinExistence type="predicted"/>
<reference evidence="1 2" key="1">
    <citation type="journal article" date="2013" name="Stand. Genomic Sci.">
        <title>Genome sequence of the reddish-pigmented Rubellimicrobium thermophilum type strain (DSM 16684(T)), a member of the Roseobacter clade.</title>
        <authorList>
            <person name="Fiebig A."/>
            <person name="Riedel T."/>
            <person name="Gronow S."/>
            <person name="Petersen J."/>
            <person name="Klenk H.P."/>
            <person name="Goker M."/>
        </authorList>
    </citation>
    <scope>NUCLEOTIDE SEQUENCE [LARGE SCALE GENOMIC DNA]</scope>
    <source>
        <strain evidence="1 2">DSM 16684</strain>
    </source>
</reference>
<evidence type="ECO:0000313" key="1">
    <source>
        <dbReference type="EMBL" id="EPX85965.1"/>
    </source>
</evidence>
<dbReference type="AlphaFoldDB" id="S9S6Y9"/>
<dbReference type="HOGENOM" id="CLU_1915561_0_0_5"/>
<dbReference type="OrthoDB" id="7855130at2"/>
<dbReference type="RefSeq" id="WP_021097629.1">
    <property type="nucleotide sequence ID" value="NZ_KE557320.1"/>
</dbReference>
<name>S9S6Y9_9RHOB</name>